<dbReference type="AlphaFoldDB" id="A0AA41WW02"/>
<dbReference type="RefSeq" id="WP_253539722.1">
    <property type="nucleotide sequence ID" value="NZ_JAMYWC010000005.1"/>
</dbReference>
<dbReference type="Proteomes" id="UP001162793">
    <property type="component" value="Unassembled WGS sequence"/>
</dbReference>
<accession>A0AA41WW02</accession>
<reference evidence="2" key="1">
    <citation type="journal article" date="2023" name="Front. Microbiol.">
        <title>Ralstonia chuxiongensis sp. nov., Ralstonia mojiangensis sp. nov., and Ralstonia soli sp. nov., isolated from tobacco fields, are three novel species in the family Burkholderiaceae.</title>
        <authorList>
            <person name="Lu C.H."/>
            <person name="Zhang Y.Y."/>
            <person name="Jiang N."/>
            <person name="Chen W."/>
            <person name="Shao X."/>
            <person name="Zhao Z.M."/>
            <person name="Lu W.L."/>
            <person name="Hu X."/>
            <person name="Xi Y.X."/>
            <person name="Zou S.Y."/>
            <person name="Wei Q.J."/>
            <person name="Lin Z.L."/>
            <person name="Gong L."/>
            <person name="Gai X.T."/>
            <person name="Zhang L.Q."/>
            <person name="Li J.Y."/>
            <person name="Jin Y."/>
            <person name="Xia Z.Y."/>
        </authorList>
    </citation>
    <scope>NUCLEOTIDE SEQUENCE [LARGE SCALE GENOMIC DNA]</scope>
    <source>
        <strain evidence="2">21YRMH01-3</strain>
    </source>
</reference>
<proteinExistence type="predicted"/>
<keyword evidence="2" id="KW-1185">Reference proteome</keyword>
<evidence type="ECO:0000313" key="1">
    <source>
        <dbReference type="EMBL" id="MCP1174322.1"/>
    </source>
</evidence>
<name>A0AA41WW02_9RALS</name>
<evidence type="ECO:0000313" key="2">
    <source>
        <dbReference type="Proteomes" id="UP001162793"/>
    </source>
</evidence>
<organism evidence="1 2">
    <name type="scientific">Ralstonia chuxiongensis</name>
    <dbReference type="NCBI Taxonomy" id="2957504"/>
    <lineage>
        <taxon>Bacteria</taxon>
        <taxon>Pseudomonadati</taxon>
        <taxon>Pseudomonadota</taxon>
        <taxon>Betaproteobacteria</taxon>
        <taxon>Burkholderiales</taxon>
        <taxon>Burkholderiaceae</taxon>
        <taxon>Ralstonia</taxon>
    </lineage>
</organism>
<dbReference type="EMBL" id="JAMYWC010000005">
    <property type="protein sequence ID" value="MCP1174322.1"/>
    <property type="molecule type" value="Genomic_DNA"/>
</dbReference>
<sequence length="113" mass="12241">MRVADLIQAGGKFEGKKIAIEGVFVMVRGVGYFVQDATDRDNRGKAILVVSPGLEKALLSSVPAYGGGPISYRDNAEISGVIIPSPSSEFALAITEIEDFAIYKYDERMRVNI</sequence>
<gene>
    <name evidence="1" type="ORF">NKG59_18315</name>
</gene>
<comment type="caution">
    <text evidence="1">The sequence shown here is derived from an EMBL/GenBank/DDBJ whole genome shotgun (WGS) entry which is preliminary data.</text>
</comment>
<protein>
    <submittedName>
        <fullName evidence="1">Uncharacterized protein</fullName>
    </submittedName>
</protein>